<name>A0A8J3AQF5_9BURK</name>
<sequence length="667" mass="71360">MSEQDNSVTADILATPRDNTRPADAVPLIELRGVTKTYRNGGLDVEVLHGIDLKIYEGEFVAIMGASGSGKSTLMNILGCLDRPTTGEYLFMGRDVSGFSRDELALLRRDDFGFVFQSYNLIASASASENVEVPAMYAGLPPAERHERSQILLGELGLAERSHHRPNQLSGGQQQRVSISRALMNGGRIILADEPTGALDSKSGQDVMKLLAELSERGHTVLLITHAKEVAEHAHRLIEIRDGNILSDPGPAPVSPTQQTFVRPIVPRKGSQLADMVEAAKMAMRSLRANLFRSILTLLGIVIGVASVIAMLAIGDGAKAVVVERISSMGSNLLLVRPGAPNQRGFSGTATLVVDDVKAINELPNILAAIPEQNSSVTARYGDSDSSTSVNGTSAKFPLARQWQPAQGSFFSEEDEANYAAVAVLGKTTARALFGQQNPIGEFVLINNLLFQVVGVMSEKGASPMGSDQDDIIFVPYSTSSLRLSGQRYLRNVTVAVEDTRQIDETQDAVDKLLLERHGTVDYQIRNMASLMEAMEQTQNTLTILLGSIAAISLLVGGIGVMNIMLVSVTERTREIGIRMATGARERNIMQQFLIEAMVVSAIGGAIGVVIGLTTAGVIGAFGTPIKYSLMPVLLAFGCAFMTGLIFGYLPAKKAAQLDPVVALAAE</sequence>
<evidence type="ECO:0000256" key="13">
    <source>
        <dbReference type="ARBA" id="ARBA00041199"/>
    </source>
</evidence>
<evidence type="ECO:0000256" key="4">
    <source>
        <dbReference type="ARBA" id="ARBA00022519"/>
    </source>
</evidence>
<dbReference type="GO" id="GO:0005524">
    <property type="term" value="F:ATP binding"/>
    <property type="evidence" value="ECO:0007669"/>
    <property type="project" value="UniProtKB-KW"/>
</dbReference>
<dbReference type="InterPro" id="IPR003593">
    <property type="entry name" value="AAA+_ATPase"/>
</dbReference>
<dbReference type="PROSITE" id="PS00211">
    <property type="entry name" value="ABC_TRANSPORTER_1"/>
    <property type="match status" value="1"/>
</dbReference>
<dbReference type="Proteomes" id="UP000642180">
    <property type="component" value="Unassembled WGS sequence"/>
</dbReference>
<dbReference type="GO" id="GO:0098796">
    <property type="term" value="C:membrane protein complex"/>
    <property type="evidence" value="ECO:0007669"/>
    <property type="project" value="UniProtKB-ARBA"/>
</dbReference>
<keyword evidence="6" id="KW-0547">Nucleotide-binding</keyword>
<gene>
    <name evidence="16" type="primary">macB</name>
    <name evidence="16" type="ORF">GCM10008066_12460</name>
</gene>
<dbReference type="Pfam" id="PF12704">
    <property type="entry name" value="MacB_PCD"/>
    <property type="match status" value="1"/>
</dbReference>
<organism evidence="16 17">
    <name type="scientific">Oxalicibacterium faecigallinarum</name>
    <dbReference type="NCBI Taxonomy" id="573741"/>
    <lineage>
        <taxon>Bacteria</taxon>
        <taxon>Pseudomonadati</taxon>
        <taxon>Pseudomonadota</taxon>
        <taxon>Betaproteobacteria</taxon>
        <taxon>Burkholderiales</taxon>
        <taxon>Oxalobacteraceae</taxon>
        <taxon>Oxalicibacterium</taxon>
    </lineage>
</organism>
<keyword evidence="17" id="KW-1185">Reference proteome</keyword>
<dbReference type="InterPro" id="IPR017911">
    <property type="entry name" value="MacB-like_ATP-bd"/>
</dbReference>
<comment type="caution">
    <text evidence="16">The sequence shown here is derived from an EMBL/GenBank/DDBJ whole genome shotgun (WGS) entry which is preliminary data.</text>
</comment>
<dbReference type="PANTHER" id="PTHR30572:SF14">
    <property type="entry name" value="MACROLIDE EXPORT ATP-BINDING_PERMEASE PROTEIN MACB"/>
    <property type="match status" value="1"/>
</dbReference>
<evidence type="ECO:0000256" key="14">
    <source>
        <dbReference type="SAM" id="Phobius"/>
    </source>
</evidence>
<evidence type="ECO:0000256" key="2">
    <source>
        <dbReference type="ARBA" id="ARBA00022448"/>
    </source>
</evidence>
<dbReference type="InterPro" id="IPR003439">
    <property type="entry name" value="ABC_transporter-like_ATP-bd"/>
</dbReference>
<feature type="transmembrane region" description="Helical" evidence="14">
    <location>
        <begin position="291"/>
        <end position="314"/>
    </location>
</feature>
<keyword evidence="3" id="KW-1003">Cell membrane</keyword>
<dbReference type="PANTHER" id="PTHR30572">
    <property type="entry name" value="MEMBRANE COMPONENT OF TRANSPORTER-RELATED"/>
    <property type="match status" value="1"/>
</dbReference>
<evidence type="ECO:0000256" key="12">
    <source>
        <dbReference type="ARBA" id="ARBA00038388"/>
    </source>
</evidence>
<proteinExistence type="inferred from homology"/>
<keyword evidence="5 14" id="KW-0812">Transmembrane</keyword>
<dbReference type="Gene3D" id="3.40.50.300">
    <property type="entry name" value="P-loop containing nucleotide triphosphate hydrolases"/>
    <property type="match status" value="1"/>
</dbReference>
<feature type="domain" description="ABC transporter" evidence="15">
    <location>
        <begin position="29"/>
        <end position="267"/>
    </location>
</feature>
<accession>A0A8J3AQF5</accession>
<evidence type="ECO:0000256" key="9">
    <source>
        <dbReference type="ARBA" id="ARBA00022989"/>
    </source>
</evidence>
<comment type="similarity">
    <text evidence="12">Belongs to the ABC transporter superfamily. Macrolide exporter (TC 3.A.1.122) family.</text>
</comment>
<keyword evidence="2" id="KW-0813">Transport</keyword>
<keyword evidence="7 16" id="KW-0067">ATP-binding</keyword>
<dbReference type="GO" id="GO:0022857">
    <property type="term" value="F:transmembrane transporter activity"/>
    <property type="evidence" value="ECO:0007669"/>
    <property type="project" value="TreeGrafter"/>
</dbReference>
<dbReference type="GO" id="GO:0046677">
    <property type="term" value="P:response to antibiotic"/>
    <property type="evidence" value="ECO:0007669"/>
    <property type="project" value="UniProtKB-KW"/>
</dbReference>
<feature type="transmembrane region" description="Helical" evidence="14">
    <location>
        <begin position="593"/>
        <end position="622"/>
    </location>
</feature>
<dbReference type="GO" id="GO:0016887">
    <property type="term" value="F:ATP hydrolysis activity"/>
    <property type="evidence" value="ECO:0007669"/>
    <property type="project" value="InterPro"/>
</dbReference>
<dbReference type="PROSITE" id="PS50893">
    <property type="entry name" value="ABC_TRANSPORTER_2"/>
    <property type="match status" value="1"/>
</dbReference>
<dbReference type="InterPro" id="IPR003838">
    <property type="entry name" value="ABC3_permease_C"/>
</dbReference>
<keyword evidence="10 14" id="KW-0472">Membrane</keyword>
<dbReference type="InterPro" id="IPR017871">
    <property type="entry name" value="ABC_transporter-like_CS"/>
</dbReference>
<evidence type="ECO:0000313" key="17">
    <source>
        <dbReference type="Proteomes" id="UP000642180"/>
    </source>
</evidence>
<dbReference type="AlphaFoldDB" id="A0A8J3AQF5"/>
<feature type="transmembrane region" description="Helical" evidence="14">
    <location>
        <begin position="544"/>
        <end position="569"/>
    </location>
</feature>
<evidence type="ECO:0000256" key="5">
    <source>
        <dbReference type="ARBA" id="ARBA00022692"/>
    </source>
</evidence>
<reference evidence="17" key="1">
    <citation type="journal article" date="2019" name="Int. J. Syst. Evol. Microbiol.">
        <title>The Global Catalogue of Microorganisms (GCM) 10K type strain sequencing project: providing services to taxonomists for standard genome sequencing and annotation.</title>
        <authorList>
            <consortium name="The Broad Institute Genomics Platform"/>
            <consortium name="The Broad Institute Genome Sequencing Center for Infectious Disease"/>
            <person name="Wu L."/>
            <person name="Ma J."/>
        </authorList>
    </citation>
    <scope>NUCLEOTIDE SEQUENCE [LARGE SCALE GENOMIC DNA]</scope>
    <source>
        <strain evidence="17">CCM 2767</strain>
    </source>
</reference>
<comment type="subcellular location">
    <subcellularLocation>
        <location evidence="1">Cell inner membrane</location>
        <topology evidence="1">Multi-pass membrane protein</topology>
    </subcellularLocation>
</comment>
<dbReference type="InterPro" id="IPR025857">
    <property type="entry name" value="MacB_PCD"/>
</dbReference>
<evidence type="ECO:0000259" key="15">
    <source>
        <dbReference type="PROSITE" id="PS50893"/>
    </source>
</evidence>
<dbReference type="EMBL" id="BMDI01000001">
    <property type="protein sequence ID" value="GGI18130.1"/>
    <property type="molecule type" value="Genomic_DNA"/>
</dbReference>
<dbReference type="SMART" id="SM00382">
    <property type="entry name" value="AAA"/>
    <property type="match status" value="1"/>
</dbReference>
<evidence type="ECO:0000256" key="10">
    <source>
        <dbReference type="ARBA" id="ARBA00023136"/>
    </source>
</evidence>
<evidence type="ECO:0000313" key="16">
    <source>
        <dbReference type="EMBL" id="GGI18130.1"/>
    </source>
</evidence>
<dbReference type="RefSeq" id="WP_188380382.1">
    <property type="nucleotide sequence ID" value="NZ_BMDI01000001.1"/>
</dbReference>
<dbReference type="Pfam" id="PF02687">
    <property type="entry name" value="FtsX"/>
    <property type="match status" value="1"/>
</dbReference>
<keyword evidence="4" id="KW-0997">Cell inner membrane</keyword>
<evidence type="ECO:0000256" key="3">
    <source>
        <dbReference type="ARBA" id="ARBA00022475"/>
    </source>
</evidence>
<evidence type="ECO:0000256" key="1">
    <source>
        <dbReference type="ARBA" id="ARBA00004429"/>
    </source>
</evidence>
<dbReference type="InterPro" id="IPR050250">
    <property type="entry name" value="Macrolide_Exporter_MacB"/>
</dbReference>
<evidence type="ECO:0000256" key="11">
    <source>
        <dbReference type="ARBA" id="ARBA00023251"/>
    </source>
</evidence>
<keyword evidence="11" id="KW-0046">Antibiotic resistance</keyword>
<protein>
    <recommendedName>
        <fullName evidence="13">Pyoverdine export ATP-binding/permease protein PvdT</fullName>
    </recommendedName>
</protein>
<evidence type="ECO:0000256" key="6">
    <source>
        <dbReference type="ARBA" id="ARBA00022741"/>
    </source>
</evidence>
<dbReference type="FunFam" id="3.40.50.300:FF:000032">
    <property type="entry name" value="Export ABC transporter ATP-binding protein"/>
    <property type="match status" value="1"/>
</dbReference>
<dbReference type="GO" id="GO:0005886">
    <property type="term" value="C:plasma membrane"/>
    <property type="evidence" value="ECO:0007669"/>
    <property type="project" value="UniProtKB-SubCell"/>
</dbReference>
<keyword evidence="9 14" id="KW-1133">Transmembrane helix</keyword>
<dbReference type="SUPFAM" id="SSF52540">
    <property type="entry name" value="P-loop containing nucleoside triphosphate hydrolases"/>
    <property type="match status" value="1"/>
</dbReference>
<dbReference type="InterPro" id="IPR027417">
    <property type="entry name" value="P-loop_NTPase"/>
</dbReference>
<keyword evidence="8" id="KW-1278">Translocase</keyword>
<feature type="transmembrane region" description="Helical" evidence="14">
    <location>
        <begin position="628"/>
        <end position="650"/>
    </location>
</feature>
<dbReference type="Pfam" id="PF00005">
    <property type="entry name" value="ABC_tran"/>
    <property type="match status" value="1"/>
</dbReference>
<dbReference type="CDD" id="cd03255">
    <property type="entry name" value="ABC_MJ0796_LolCDE_FtsE"/>
    <property type="match status" value="1"/>
</dbReference>
<evidence type="ECO:0000256" key="8">
    <source>
        <dbReference type="ARBA" id="ARBA00022967"/>
    </source>
</evidence>
<evidence type="ECO:0000256" key="7">
    <source>
        <dbReference type="ARBA" id="ARBA00022840"/>
    </source>
</evidence>